<feature type="transmembrane region" description="Helical" evidence="18">
    <location>
        <begin position="12"/>
        <end position="35"/>
    </location>
</feature>
<evidence type="ECO:0000256" key="18">
    <source>
        <dbReference type="SAM" id="Phobius"/>
    </source>
</evidence>
<dbReference type="PROSITE" id="PS50109">
    <property type="entry name" value="HIS_KIN"/>
    <property type="match status" value="1"/>
</dbReference>
<evidence type="ECO:0000313" key="22">
    <source>
        <dbReference type="Proteomes" id="UP000536534"/>
    </source>
</evidence>
<keyword evidence="10 18" id="KW-0812">Transmembrane</keyword>
<comment type="function">
    <text evidence="17">Member of the two-component regulatory system PhoR/PhoB involved in the phosphate regulon genes expression. PhoR may function as a membrane-associated protein kinase that phosphorylates PhoB in response to environmental signals.</text>
</comment>
<evidence type="ECO:0000256" key="15">
    <source>
        <dbReference type="ARBA" id="ARBA00023012"/>
    </source>
</evidence>
<dbReference type="CDD" id="cd00130">
    <property type="entry name" value="PAS"/>
    <property type="match status" value="1"/>
</dbReference>
<dbReference type="InterPro" id="IPR036097">
    <property type="entry name" value="HisK_dim/P_sf"/>
</dbReference>
<dbReference type="Pfam" id="PF00512">
    <property type="entry name" value="HisKA"/>
    <property type="match status" value="1"/>
</dbReference>
<dbReference type="InterPro" id="IPR021766">
    <property type="entry name" value="PhoR_N"/>
</dbReference>
<organism evidence="21 22">
    <name type="scientific">Thauera phenolivorans</name>
    <dbReference type="NCBI Taxonomy" id="1792543"/>
    <lineage>
        <taxon>Bacteria</taxon>
        <taxon>Pseudomonadati</taxon>
        <taxon>Pseudomonadota</taxon>
        <taxon>Betaproteobacteria</taxon>
        <taxon>Rhodocyclales</taxon>
        <taxon>Zoogloeaceae</taxon>
        <taxon>Thauera</taxon>
    </lineage>
</organism>
<dbReference type="InterPro" id="IPR005467">
    <property type="entry name" value="His_kinase_dom"/>
</dbReference>
<comment type="caution">
    <text evidence="21">The sequence shown here is derived from an EMBL/GenBank/DDBJ whole genome shotgun (WGS) entry which is preliminary data.</text>
</comment>
<dbReference type="Gene3D" id="3.30.565.10">
    <property type="entry name" value="Histidine kinase-like ATPase, C-terminal domain"/>
    <property type="match status" value="1"/>
</dbReference>
<feature type="transmembrane region" description="Helical" evidence="18">
    <location>
        <begin position="41"/>
        <end position="61"/>
    </location>
</feature>
<dbReference type="EC" id="2.7.13.3" evidence="3"/>
<comment type="subcellular location">
    <subcellularLocation>
        <location evidence="2">Cell inner membrane</location>
        <topology evidence="2">Multi-pass membrane protein</topology>
    </subcellularLocation>
</comment>
<dbReference type="SMART" id="SM00388">
    <property type="entry name" value="HisKA"/>
    <property type="match status" value="1"/>
</dbReference>
<dbReference type="PRINTS" id="PR00344">
    <property type="entry name" value="BCTRLSENSOR"/>
</dbReference>
<evidence type="ECO:0000259" key="20">
    <source>
        <dbReference type="PROSITE" id="PS50112"/>
    </source>
</evidence>
<dbReference type="InterPro" id="IPR004358">
    <property type="entry name" value="Sig_transdc_His_kin-like_C"/>
</dbReference>
<dbReference type="GO" id="GO:0016036">
    <property type="term" value="P:cellular response to phosphate starvation"/>
    <property type="evidence" value="ECO:0007669"/>
    <property type="project" value="TreeGrafter"/>
</dbReference>
<dbReference type="GO" id="GO:0005886">
    <property type="term" value="C:plasma membrane"/>
    <property type="evidence" value="ECO:0007669"/>
    <property type="project" value="UniProtKB-SubCell"/>
</dbReference>
<feature type="domain" description="PAS" evidence="20">
    <location>
        <begin position="109"/>
        <end position="164"/>
    </location>
</feature>
<dbReference type="InterPro" id="IPR036890">
    <property type="entry name" value="HATPase_C_sf"/>
</dbReference>
<dbReference type="Gene3D" id="1.10.287.130">
    <property type="match status" value="1"/>
</dbReference>
<dbReference type="SMART" id="SM00387">
    <property type="entry name" value="HATPase_c"/>
    <property type="match status" value="1"/>
</dbReference>
<dbReference type="EMBL" id="JAAYYV010000304">
    <property type="protein sequence ID" value="NLF54950.1"/>
    <property type="molecule type" value="Genomic_DNA"/>
</dbReference>
<keyword evidence="6" id="KW-1003">Cell membrane</keyword>
<evidence type="ECO:0000256" key="2">
    <source>
        <dbReference type="ARBA" id="ARBA00004429"/>
    </source>
</evidence>
<dbReference type="SUPFAM" id="SSF47384">
    <property type="entry name" value="Homodimeric domain of signal transducing histidine kinase"/>
    <property type="match status" value="1"/>
</dbReference>
<keyword evidence="8" id="KW-0592">Phosphate transport</keyword>
<dbReference type="Pfam" id="PF02518">
    <property type="entry name" value="HATPase_c"/>
    <property type="match status" value="1"/>
</dbReference>
<keyword evidence="9" id="KW-0808">Transferase</keyword>
<dbReference type="GO" id="GO:0006355">
    <property type="term" value="P:regulation of DNA-templated transcription"/>
    <property type="evidence" value="ECO:0007669"/>
    <property type="project" value="InterPro"/>
</dbReference>
<feature type="domain" description="Histidine kinase" evidence="19">
    <location>
        <begin position="225"/>
        <end position="442"/>
    </location>
</feature>
<dbReference type="FunFam" id="3.30.565.10:FF:000006">
    <property type="entry name" value="Sensor histidine kinase WalK"/>
    <property type="match status" value="1"/>
</dbReference>
<reference evidence="21 22" key="1">
    <citation type="journal article" date="2020" name="Biotechnol. Biofuels">
        <title>New insights from the biogas microbiome by comprehensive genome-resolved metagenomics of nearly 1600 species originating from multiple anaerobic digesters.</title>
        <authorList>
            <person name="Campanaro S."/>
            <person name="Treu L."/>
            <person name="Rodriguez-R L.M."/>
            <person name="Kovalovszki A."/>
            <person name="Ziels R.M."/>
            <person name="Maus I."/>
            <person name="Zhu X."/>
            <person name="Kougias P.G."/>
            <person name="Basile A."/>
            <person name="Luo G."/>
            <person name="Schluter A."/>
            <person name="Konstantinidis K.T."/>
            <person name="Angelidaki I."/>
        </authorList>
    </citation>
    <scope>NUCLEOTIDE SEQUENCE [LARGE SCALE GENOMIC DNA]</scope>
    <source>
        <strain evidence="21">AS06rmzACSIP_256</strain>
    </source>
</reference>
<dbReference type="Pfam" id="PF00989">
    <property type="entry name" value="PAS"/>
    <property type="match status" value="1"/>
</dbReference>
<evidence type="ECO:0000256" key="9">
    <source>
        <dbReference type="ARBA" id="ARBA00022679"/>
    </source>
</evidence>
<comment type="catalytic activity">
    <reaction evidence="1">
        <text>ATP + protein L-histidine = ADP + protein N-phospho-L-histidine.</text>
        <dbReference type="EC" id="2.7.13.3"/>
    </reaction>
</comment>
<protein>
    <recommendedName>
        <fullName evidence="4">Phosphate regulon sensor protein PhoR</fullName>
        <ecNumber evidence="3">2.7.13.3</ecNumber>
    </recommendedName>
</protein>
<dbReference type="SMART" id="SM00091">
    <property type="entry name" value="PAS"/>
    <property type="match status" value="1"/>
</dbReference>
<evidence type="ECO:0000256" key="4">
    <source>
        <dbReference type="ARBA" id="ARBA00019665"/>
    </source>
</evidence>
<dbReference type="SUPFAM" id="SSF55874">
    <property type="entry name" value="ATPase domain of HSP90 chaperone/DNA topoisomerase II/histidine kinase"/>
    <property type="match status" value="1"/>
</dbReference>
<dbReference type="InterPro" id="IPR035965">
    <property type="entry name" value="PAS-like_dom_sf"/>
</dbReference>
<evidence type="ECO:0000256" key="7">
    <source>
        <dbReference type="ARBA" id="ARBA00022553"/>
    </source>
</evidence>
<evidence type="ECO:0000256" key="12">
    <source>
        <dbReference type="ARBA" id="ARBA00022777"/>
    </source>
</evidence>
<dbReference type="NCBIfam" id="TIGR02966">
    <property type="entry name" value="phoR_proteo"/>
    <property type="match status" value="1"/>
</dbReference>
<dbReference type="Pfam" id="PF11808">
    <property type="entry name" value="PhoR"/>
    <property type="match status" value="1"/>
</dbReference>
<keyword evidence="11" id="KW-0547">Nucleotide-binding</keyword>
<dbReference type="PROSITE" id="PS50112">
    <property type="entry name" value="PAS"/>
    <property type="match status" value="1"/>
</dbReference>
<evidence type="ECO:0000256" key="16">
    <source>
        <dbReference type="ARBA" id="ARBA00023136"/>
    </source>
</evidence>
<keyword evidence="12 21" id="KW-0418">Kinase</keyword>
<evidence type="ECO:0000256" key="14">
    <source>
        <dbReference type="ARBA" id="ARBA00022989"/>
    </source>
</evidence>
<dbReference type="InterPro" id="IPR003661">
    <property type="entry name" value="HisK_dim/P_dom"/>
</dbReference>
<evidence type="ECO:0000256" key="8">
    <source>
        <dbReference type="ARBA" id="ARBA00022592"/>
    </source>
</evidence>
<evidence type="ECO:0000259" key="19">
    <source>
        <dbReference type="PROSITE" id="PS50109"/>
    </source>
</evidence>
<keyword evidence="13" id="KW-0067">ATP-binding</keyword>
<evidence type="ECO:0000256" key="11">
    <source>
        <dbReference type="ARBA" id="ARBA00022741"/>
    </source>
</evidence>
<evidence type="ECO:0000256" key="6">
    <source>
        <dbReference type="ARBA" id="ARBA00022475"/>
    </source>
</evidence>
<evidence type="ECO:0000256" key="1">
    <source>
        <dbReference type="ARBA" id="ARBA00000085"/>
    </source>
</evidence>
<dbReference type="InterPro" id="IPR000014">
    <property type="entry name" value="PAS"/>
</dbReference>
<dbReference type="GO" id="GO:0006817">
    <property type="term" value="P:phosphate ion transport"/>
    <property type="evidence" value="ECO:0007669"/>
    <property type="project" value="UniProtKB-KW"/>
</dbReference>
<keyword evidence="16 18" id="KW-0472">Membrane</keyword>
<evidence type="ECO:0000256" key="13">
    <source>
        <dbReference type="ARBA" id="ARBA00022840"/>
    </source>
</evidence>
<keyword evidence="5" id="KW-0813">Transport</keyword>
<evidence type="ECO:0000256" key="10">
    <source>
        <dbReference type="ARBA" id="ARBA00022692"/>
    </source>
</evidence>
<keyword evidence="14 18" id="KW-1133">Transmembrane helix</keyword>
<keyword evidence="15" id="KW-0902">Two-component regulatory system</keyword>
<evidence type="ECO:0000313" key="21">
    <source>
        <dbReference type="EMBL" id="NLF54950.1"/>
    </source>
</evidence>
<sequence>MIIRPLRYLWIDAVRAVLLLAALALVVGGYVGAWLDRPTGVVTGFSLMILGLLAYSGSRLYQLHRLVAWTRAPYGTPVPDANGVWGEIFYELDRRMRIGYELRDHLAGALDRFQEATQAMPDGILMLAEEDTITWLNPKAEKHFGLDRTRDVGAPLANLVRHPDFIAYLRAPRREEPLVMQSARGGGLSLHVQIIPFGDGQKLVLSRDISQIEKLETMRRDFVANVSHELRTPLTVIGGFLETLSGGFDEFSRDDVMRYLQLAHEQSNRMQHLIEDLLTLSALESGAPAPVEERVDIAELLAEIAEETELLSAGRHEITLVREGGGVLLGSHKELHSAIANLASNAVRYTPEGGHIEIGWRRDENGGECWVRDDGIGISPDHVPRLTERFYRVDRGRSRETGGTGLGLAIVKHILTRHQAELTVSSEVGEGSRFAVRFPAARVSGR</sequence>
<dbReference type="Proteomes" id="UP000536534">
    <property type="component" value="Unassembled WGS sequence"/>
</dbReference>
<dbReference type="InterPro" id="IPR003594">
    <property type="entry name" value="HATPase_dom"/>
</dbReference>
<dbReference type="Gene3D" id="3.30.450.20">
    <property type="entry name" value="PAS domain"/>
    <property type="match status" value="1"/>
</dbReference>
<proteinExistence type="predicted"/>
<dbReference type="AlphaFoldDB" id="A0A7X7LXK2"/>
<dbReference type="FunFam" id="1.10.287.130:FF:000008">
    <property type="entry name" value="Two-component sensor histidine kinase"/>
    <property type="match status" value="1"/>
</dbReference>
<gene>
    <name evidence="21" type="primary">phoR</name>
    <name evidence="21" type="ORF">GX576_11260</name>
</gene>
<dbReference type="InterPro" id="IPR050351">
    <property type="entry name" value="BphY/WalK/GraS-like"/>
</dbReference>
<dbReference type="CDD" id="cd00082">
    <property type="entry name" value="HisKA"/>
    <property type="match status" value="1"/>
</dbReference>
<dbReference type="PANTHER" id="PTHR45453">
    <property type="entry name" value="PHOSPHATE REGULON SENSOR PROTEIN PHOR"/>
    <property type="match status" value="1"/>
</dbReference>
<accession>A0A7X7LXK2</accession>
<dbReference type="GO" id="GO:0004721">
    <property type="term" value="F:phosphoprotein phosphatase activity"/>
    <property type="evidence" value="ECO:0007669"/>
    <property type="project" value="InterPro"/>
</dbReference>
<keyword evidence="7" id="KW-0597">Phosphoprotein</keyword>
<dbReference type="InterPro" id="IPR014310">
    <property type="entry name" value="Sig_transdc_His_kinase_PhoR"/>
</dbReference>
<dbReference type="SUPFAM" id="SSF55785">
    <property type="entry name" value="PYP-like sensor domain (PAS domain)"/>
    <property type="match status" value="1"/>
</dbReference>
<evidence type="ECO:0000256" key="5">
    <source>
        <dbReference type="ARBA" id="ARBA00022448"/>
    </source>
</evidence>
<evidence type="ECO:0000256" key="17">
    <source>
        <dbReference type="ARBA" id="ARBA00025207"/>
    </source>
</evidence>
<dbReference type="InterPro" id="IPR013767">
    <property type="entry name" value="PAS_fold"/>
</dbReference>
<dbReference type="PANTHER" id="PTHR45453:SF1">
    <property type="entry name" value="PHOSPHATE REGULON SENSOR PROTEIN PHOR"/>
    <property type="match status" value="1"/>
</dbReference>
<dbReference type="GO" id="GO:0005524">
    <property type="term" value="F:ATP binding"/>
    <property type="evidence" value="ECO:0007669"/>
    <property type="project" value="UniProtKB-KW"/>
</dbReference>
<evidence type="ECO:0000256" key="3">
    <source>
        <dbReference type="ARBA" id="ARBA00012438"/>
    </source>
</evidence>
<dbReference type="GO" id="GO:0000155">
    <property type="term" value="F:phosphorelay sensor kinase activity"/>
    <property type="evidence" value="ECO:0007669"/>
    <property type="project" value="InterPro"/>
</dbReference>
<name>A0A7X7LXK2_9RHOO</name>